<protein>
    <submittedName>
        <fullName evidence="1">Uncharacterized protein</fullName>
    </submittedName>
</protein>
<dbReference type="EMBL" id="JACHLN010000003">
    <property type="protein sequence ID" value="MBB4840484.1"/>
    <property type="molecule type" value="Genomic_DNA"/>
</dbReference>
<evidence type="ECO:0000313" key="2">
    <source>
        <dbReference type="Proteomes" id="UP000575241"/>
    </source>
</evidence>
<keyword evidence="2" id="KW-1185">Reference proteome</keyword>
<reference evidence="1 2" key="1">
    <citation type="submission" date="2020-08" db="EMBL/GenBank/DDBJ databases">
        <title>Functional genomics of gut bacteria from endangered species of beetles.</title>
        <authorList>
            <person name="Carlos-Shanley C."/>
        </authorList>
    </citation>
    <scope>NUCLEOTIDE SEQUENCE [LARGE SCALE GENOMIC DNA]</scope>
    <source>
        <strain evidence="1 2">S00224</strain>
    </source>
</reference>
<organism evidence="1 2">
    <name type="scientific">Sphingomonas kyeonggiensis</name>
    <dbReference type="NCBI Taxonomy" id="1268553"/>
    <lineage>
        <taxon>Bacteria</taxon>
        <taxon>Pseudomonadati</taxon>
        <taxon>Pseudomonadota</taxon>
        <taxon>Alphaproteobacteria</taxon>
        <taxon>Sphingomonadales</taxon>
        <taxon>Sphingomonadaceae</taxon>
        <taxon>Sphingomonas</taxon>
    </lineage>
</organism>
<evidence type="ECO:0000313" key="1">
    <source>
        <dbReference type="EMBL" id="MBB4840484.1"/>
    </source>
</evidence>
<proteinExistence type="predicted"/>
<comment type="caution">
    <text evidence="1">The sequence shown here is derived from an EMBL/GenBank/DDBJ whole genome shotgun (WGS) entry which is preliminary data.</text>
</comment>
<dbReference type="Proteomes" id="UP000575241">
    <property type="component" value="Unassembled WGS sequence"/>
</dbReference>
<gene>
    <name evidence="1" type="ORF">HNP52_003576</name>
</gene>
<sequence>MRDSRGTVAVIGALSLVAVIGSAAFAVDLNRGYDQRIANQRAADMGALAAALAYKAANSETVLAPTAQDVVLVNGIADATVTATLVNDVPTAGTKAVKVTVTTRMPFALGTALGLRGAYDVGATAYASLSSAAQIGTPCILSLASSGTGISTSGGATINTPDCVVAAVSTVENGGTGITAKNIIAGTGSVINNYGTLSADLIRYGNSFTNPSWNTNVPSSDKIIKDTTDITDPLADNVDLANARALIGSFIAPRSLANPVTPSGTDWTIGWTPSANVAAYRSGTSANYTIPAGNYTIGKLTIDGGLNVRFASGSNITVANGVSIGGGSTIVFGDVNLKVNGGFASGSSGVTLGNGTIEIGSGSISFNGTNAIGNGAVAINGTVNLGGGSSLSMGTGNHAFQSVALSGGGWMKLGDGDLDVGAGITVGGGSTLAAGKGDYRLGKASSGDAVNLSGSAVMLMGDGAFSANGNITTSGGSRLVFGKTTNHLINGNMIIAGSVLFGTSRYTIAGNFTNGTGGSTWPYTSSVTGLTYGNTLEGVSVSGYDMAGINVSFILSGTLNLGGGAKTKLIAATTGTNGGAIADLLIDSLTSSATSWGAGAQNVFVGAVHLPNSDVTMSGGSTTLSAGQCFMLIANRIAATGGAATGSACTSITGGGSSGNGTGSIGLVQ</sequence>
<accession>A0A7W7NU67</accession>
<dbReference type="AlphaFoldDB" id="A0A7W7NU67"/>
<dbReference type="RefSeq" id="WP_311768510.1">
    <property type="nucleotide sequence ID" value="NZ_JACHLN010000003.1"/>
</dbReference>
<name>A0A7W7NU67_9SPHN</name>